<evidence type="ECO:0000313" key="1">
    <source>
        <dbReference type="EMBL" id="SKA91241.1"/>
    </source>
</evidence>
<dbReference type="InterPro" id="IPR029069">
    <property type="entry name" value="HotDog_dom_sf"/>
</dbReference>
<dbReference type="SUPFAM" id="SSF54637">
    <property type="entry name" value="Thioesterase/thiol ester dehydrase-isomerase"/>
    <property type="match status" value="1"/>
</dbReference>
<keyword evidence="1" id="KW-0378">Hydrolase</keyword>
<accession>A0A1T4XQ41</accession>
<dbReference type="Proteomes" id="UP000190042">
    <property type="component" value="Unassembled WGS sequence"/>
</dbReference>
<dbReference type="Gene3D" id="3.10.129.10">
    <property type="entry name" value="Hotdog Thioesterase"/>
    <property type="match status" value="1"/>
</dbReference>
<dbReference type="EMBL" id="FUYJ01000001">
    <property type="protein sequence ID" value="SKA91241.1"/>
    <property type="molecule type" value="Genomic_DNA"/>
</dbReference>
<reference evidence="2" key="1">
    <citation type="submission" date="2017-02" db="EMBL/GenBank/DDBJ databases">
        <authorList>
            <person name="Varghese N."/>
            <person name="Submissions S."/>
        </authorList>
    </citation>
    <scope>NUCLEOTIDE SEQUENCE [LARGE SCALE GENOMIC DNA]</scope>
    <source>
        <strain evidence="2">DSM 23966</strain>
    </source>
</reference>
<evidence type="ECO:0000313" key="2">
    <source>
        <dbReference type="Proteomes" id="UP000190042"/>
    </source>
</evidence>
<dbReference type="PANTHER" id="PTHR31793:SF24">
    <property type="entry name" value="LONG-CHAIN ACYL-COA THIOESTERASE FADM"/>
    <property type="match status" value="1"/>
</dbReference>
<sequence>MKANYIEDLDKWKEDFQFFSEVSVRFSETDMYGHLNNTSVFTYFEYARIEYFKSLNCMEKWMNPKGETIPIVADLQCDYRKQVFFDEKLRVFVKTHKMGNSSMDLHYMGKNEHDEIVFTGRGTVVQINRKSGQPVAWSEEELEVYLQNS</sequence>
<proteinExistence type="predicted"/>
<dbReference type="RefSeq" id="WP_078816837.1">
    <property type="nucleotide sequence ID" value="NZ_FUYJ01000001.1"/>
</dbReference>
<dbReference type="Pfam" id="PF13279">
    <property type="entry name" value="4HBT_2"/>
    <property type="match status" value="1"/>
</dbReference>
<dbReference type="InterPro" id="IPR050563">
    <property type="entry name" value="4-hydroxybenzoyl-CoA_TE"/>
</dbReference>
<protein>
    <submittedName>
        <fullName evidence="1">Acyl-CoA thioester hydrolase</fullName>
    </submittedName>
</protein>
<dbReference type="CDD" id="cd00586">
    <property type="entry name" value="4HBT"/>
    <property type="match status" value="1"/>
</dbReference>
<dbReference type="PANTHER" id="PTHR31793">
    <property type="entry name" value="4-HYDROXYBENZOYL-COA THIOESTERASE FAMILY MEMBER"/>
    <property type="match status" value="1"/>
</dbReference>
<name>A0A1T4XQ41_9BACL</name>
<dbReference type="GO" id="GO:0047617">
    <property type="term" value="F:fatty acyl-CoA hydrolase activity"/>
    <property type="evidence" value="ECO:0007669"/>
    <property type="project" value="TreeGrafter"/>
</dbReference>
<organism evidence="1 2">
    <name type="scientific">Sporosarcina newyorkensis</name>
    <dbReference type="NCBI Taxonomy" id="759851"/>
    <lineage>
        <taxon>Bacteria</taxon>
        <taxon>Bacillati</taxon>
        <taxon>Bacillota</taxon>
        <taxon>Bacilli</taxon>
        <taxon>Bacillales</taxon>
        <taxon>Caryophanaceae</taxon>
        <taxon>Sporosarcina</taxon>
    </lineage>
</organism>
<dbReference type="AlphaFoldDB" id="A0A1T4XQ41"/>
<gene>
    <name evidence="1" type="ORF">SAMN04244570_1112</name>
</gene>
<keyword evidence="2" id="KW-1185">Reference proteome</keyword>